<reference evidence="1" key="2">
    <citation type="submission" date="2013-05" db="EMBL/GenBank/DDBJ databases">
        <authorList>
            <person name="Carter J.-M."/>
            <person name="Baker S.C."/>
            <person name="Pink R."/>
            <person name="Carter D.R.F."/>
            <person name="Collins A."/>
            <person name="Tomlin J."/>
            <person name="Gibbs M."/>
            <person name="Breuker C.J."/>
        </authorList>
    </citation>
    <scope>NUCLEOTIDE SEQUENCE</scope>
    <source>
        <tissue evidence="1">Ovary</tissue>
    </source>
</reference>
<organism evidence="1">
    <name type="scientific">Pararge aegeria</name>
    <name type="common">speckled wood butterfly</name>
    <dbReference type="NCBI Taxonomy" id="116150"/>
    <lineage>
        <taxon>Eukaryota</taxon>
        <taxon>Metazoa</taxon>
        <taxon>Ecdysozoa</taxon>
        <taxon>Arthropoda</taxon>
        <taxon>Hexapoda</taxon>
        <taxon>Insecta</taxon>
        <taxon>Pterygota</taxon>
        <taxon>Neoptera</taxon>
        <taxon>Endopterygota</taxon>
        <taxon>Lepidoptera</taxon>
        <taxon>Glossata</taxon>
        <taxon>Ditrysia</taxon>
        <taxon>Papilionoidea</taxon>
        <taxon>Nymphalidae</taxon>
        <taxon>Satyrinae</taxon>
        <taxon>Satyrini</taxon>
        <taxon>Parargina</taxon>
        <taxon>Pararge</taxon>
    </lineage>
</organism>
<sequence>EVQVEALLYHLSDSYDINKALALELLTRCPEELLKLKQYSTSLELQDILSEASSVKPTDCVSAVHKLKLLRSKLPAHIVPGTDSTIPSKVKFALLGILLKEAQKQLAVCQQSIV</sequence>
<reference evidence="1" key="1">
    <citation type="journal article" date="2013" name="BMC Genomics">
        <title>Unscrambling butterfly oogenesis.</title>
        <authorList>
            <person name="Carter J.M."/>
            <person name="Baker S.C."/>
            <person name="Pink R."/>
            <person name="Carter D.R."/>
            <person name="Collins A."/>
            <person name="Tomlin J."/>
            <person name="Gibbs M."/>
            <person name="Breuker C.J."/>
        </authorList>
    </citation>
    <scope>NUCLEOTIDE SEQUENCE</scope>
    <source>
        <tissue evidence="1">Ovary</tissue>
    </source>
</reference>
<feature type="non-terminal residue" evidence="1">
    <location>
        <position position="1"/>
    </location>
</feature>
<protein>
    <submittedName>
        <fullName evidence="1">Uncharacterized protein</fullName>
    </submittedName>
</protein>
<name>S4NLP6_9NEOP</name>
<evidence type="ECO:0000313" key="1">
    <source>
        <dbReference type="EMBL" id="JAA77959.1"/>
    </source>
</evidence>
<accession>S4NLP6</accession>
<feature type="non-terminal residue" evidence="1">
    <location>
        <position position="114"/>
    </location>
</feature>
<proteinExistence type="predicted"/>
<dbReference type="AlphaFoldDB" id="S4NLP6"/>
<dbReference type="EMBL" id="GAIX01014601">
    <property type="protein sequence ID" value="JAA77959.1"/>
    <property type="molecule type" value="Transcribed_RNA"/>
</dbReference>